<evidence type="ECO:0000259" key="3">
    <source>
        <dbReference type="PROSITE" id="PS50158"/>
    </source>
</evidence>
<evidence type="ECO:0000256" key="2">
    <source>
        <dbReference type="SAM" id="MobiDB-lite"/>
    </source>
</evidence>
<dbReference type="InterPro" id="IPR001584">
    <property type="entry name" value="Integrase_cat-core"/>
</dbReference>
<feature type="region of interest" description="Disordered" evidence="2">
    <location>
        <begin position="1735"/>
        <end position="1754"/>
    </location>
</feature>
<organism evidence="5">
    <name type="scientific">Fagus sylvatica</name>
    <name type="common">Beechnut</name>
    <dbReference type="NCBI Taxonomy" id="28930"/>
    <lineage>
        <taxon>Eukaryota</taxon>
        <taxon>Viridiplantae</taxon>
        <taxon>Streptophyta</taxon>
        <taxon>Embryophyta</taxon>
        <taxon>Tracheophyta</taxon>
        <taxon>Spermatophyta</taxon>
        <taxon>Magnoliopsida</taxon>
        <taxon>eudicotyledons</taxon>
        <taxon>Gunneridae</taxon>
        <taxon>Pentapetalae</taxon>
        <taxon>rosids</taxon>
        <taxon>fabids</taxon>
        <taxon>Fagales</taxon>
        <taxon>Fagaceae</taxon>
        <taxon>Fagus</taxon>
    </lineage>
</organism>
<keyword evidence="1" id="KW-0863">Zinc-finger</keyword>
<dbReference type="InterPro" id="IPR001878">
    <property type="entry name" value="Znf_CCHC"/>
</dbReference>
<feature type="compositionally biased region" description="Polar residues" evidence="2">
    <location>
        <begin position="342"/>
        <end position="354"/>
    </location>
</feature>
<feature type="compositionally biased region" description="Low complexity" evidence="2">
    <location>
        <begin position="273"/>
        <end position="290"/>
    </location>
</feature>
<dbReference type="PROSITE" id="PS50158">
    <property type="entry name" value="ZF_CCHC"/>
    <property type="match status" value="1"/>
</dbReference>
<dbReference type="SUPFAM" id="SSF56672">
    <property type="entry name" value="DNA/RNA polymerases"/>
    <property type="match status" value="2"/>
</dbReference>
<evidence type="ECO:0000313" key="5">
    <source>
        <dbReference type="EMBL" id="SPC73494.1"/>
    </source>
</evidence>
<evidence type="ECO:0008006" key="6">
    <source>
        <dbReference type="Google" id="ProtNLM"/>
    </source>
</evidence>
<dbReference type="PANTHER" id="PTHR11439">
    <property type="entry name" value="GAG-POL-RELATED RETROTRANSPOSON"/>
    <property type="match status" value="1"/>
</dbReference>
<dbReference type="EMBL" id="OIVN01000059">
    <property type="protein sequence ID" value="SPC73494.1"/>
    <property type="molecule type" value="Genomic_DNA"/>
</dbReference>
<dbReference type="InterPro" id="IPR057670">
    <property type="entry name" value="SH3_retrovirus"/>
</dbReference>
<gene>
    <name evidence="5" type="ORF">FSB_LOCUS1376</name>
</gene>
<feature type="compositionally biased region" description="Low complexity" evidence="2">
    <location>
        <begin position="235"/>
        <end position="260"/>
    </location>
</feature>
<dbReference type="Pfam" id="PF14223">
    <property type="entry name" value="Retrotran_gag_2"/>
    <property type="match status" value="1"/>
</dbReference>
<dbReference type="InterPro" id="IPR013103">
    <property type="entry name" value="RVT_2"/>
</dbReference>
<dbReference type="CDD" id="cd09272">
    <property type="entry name" value="RNase_HI_RT_Ty1"/>
    <property type="match status" value="2"/>
</dbReference>
<proteinExistence type="predicted"/>
<sequence length="1766" mass="197069">MASIPNNTQISNPIILLSNISNLVSVKLDNTNYIVWKYQVTSILEAYSLLEFIDGSQPCPEKFLRDEVGSFSLTVNSEYTKWMSRDKTLLTMLNATLSPSTLSMVVGQKSARGVWDTLEKRFTSVNRSNILNLKMDLHGLMKNNDPVDVFLQRVKESRDKLEAVDVHISDEEILHVVLKGLPTEFHSIRSAIRTRNDPISFDELRVLLSAEESSLKTNVDAPKDPPLMAMLSTGNRFPPNHNPPQFNNSSNRGRGRNNNGRGRGGRNNGRGGFQNQNFSSNTFGNSGNQSQRPYCQICGKVGHLALDCYHRMDYSYQGRHPPAKLAALASGNNLLNSAPNQNTSVSPWHNQNTPPWAHQNPPWAQQNPSSWQPLSTNQAPSTTTWVSDTGATDLHFTPDLTNLNNPMDYPGSDQVSIGKQDIFSGRTLYKGSSKDGLYPILGLSSSQRHSTPCHSSTPPNSAFLGTKGTKSVWHSRLGHPQDCVLHSVLNKQPWLSVNTAKFSSDCCTHCVQGKLHQFPFPSSSFTATAPLELVHSDVWGPAPVTSINGTRFYVSFVDHFTRFTWLFPIKHKSQVLATFQHFTATMENILNTRIKVLRTDCGGEYTNSAFESFCSTRGILHQFSCPHTPQQNGVAERKHRHIVETALTLISESSLPLQYWPYAFSTAIYLINRMPTPNLKFTSPWQLLFHTNPDYSFLKTFGCLCFPLLRPYNKHKLEPRSSPCVFLGYALNAKGYLCLNLQTHKLLISRHVAFHENSFPFKSQTSPSSCSTPSNTWLSSVLYFHPCTAPSILGPPPSLPPLSGSTPLSSSLPDVSAQTEPPSPLLHTTSSPHISCPVPSCSVPSGPILPPINSHPMQTRGKSGISKRKLLLHTKTLNPLETEPPSYKVASKYPEWQSAMLDEYTALQRQQTWKPDGSVARYKARLVAKGYHQQAGLDYDETFSPVVKPATVRLILSIAAQFRWSLRQLDVSNAFLHRLLKEDVYMVQPQGFVDSSRPHHVCKLQKSLYGLKQAPRAWFERFTSQLLVLGFTASTADPSLFIYRSSSTVIFLLVYVDDIIITGNSPSALSSLVQQLATSFELKDLGPLTYFLGLEVDYSATGFFVHQHKYASDLLQKYNMWDCKPCSTPCCTSVKLTKQIGTPLPDATTFRSLVGALQYLTFTRPDLAYTVNSLCQFMHAPTDIHLSAAKRVLRYIRGSLHLGLTFSPGSLQLHAYSDADWAGDPDTRRSTTGYIVFMGTNPLTWVSKKQSTVSRSSTEAEYRALASCAAEVSWLRMVLHDLGISLWSPPTLWCDNVSALALASNPVFHARTKHIEVDYHFIRDRVVRKDLQVRFINSGDQLVDILTKGLALGPFSKLCGKLLFASRRISLRGHDKIHEKAPDPSSHDKDGLNRPLAHAPRAWFERFTSQLLVLGFTASTADPSLFIYRSSSTVIFLLVYVDDIIITGNSPSALSSLVQQLATSFELKDLGPLTYFLGLEVDYSATGFFVHQHKYASDLLQKYNMWDCKPCSTPCCTSVKLTKQIGTPLPDATTFRSLVGALQYLTFTRPDLAYTVNSLCQFMHAPTDIHLSAAKRVLRYIRGSLHLGLTFSPGSLQLHAYSDADWAGDPDTRRSYDWIYCLYGYQSSHMEVSWLRMVLHDLGISLWSPPTLWCDNVSALALASNPVFHARTKHIEVDYHFIRDRVVRKDLQVRFINSGDQLADILTKGLALGPFSKLCGKLLFASRRISLRGHDKIHEKAPDPSSHDKDGKYTWPSVIGSLTAST</sequence>
<feature type="region of interest" description="Disordered" evidence="2">
    <location>
        <begin position="796"/>
        <end position="831"/>
    </location>
</feature>
<feature type="domain" description="CCHC-type" evidence="3">
    <location>
        <begin position="295"/>
        <end position="308"/>
    </location>
</feature>
<dbReference type="InterPro" id="IPR043502">
    <property type="entry name" value="DNA/RNA_pol_sf"/>
</dbReference>
<dbReference type="InterPro" id="IPR036397">
    <property type="entry name" value="RNaseH_sf"/>
</dbReference>
<dbReference type="GO" id="GO:0008270">
    <property type="term" value="F:zinc ion binding"/>
    <property type="evidence" value="ECO:0007669"/>
    <property type="project" value="UniProtKB-KW"/>
</dbReference>
<feature type="compositionally biased region" description="Basic and acidic residues" evidence="2">
    <location>
        <begin position="1735"/>
        <end position="1752"/>
    </location>
</feature>
<protein>
    <recommendedName>
        <fullName evidence="6">Integrase catalytic domain-containing protein</fullName>
    </recommendedName>
</protein>
<dbReference type="PANTHER" id="PTHR11439:SF455">
    <property type="entry name" value="RLK (RECEPTOR-LIKE PROTEIN KINASE) 8, PUTATIVE-RELATED"/>
    <property type="match status" value="1"/>
</dbReference>
<dbReference type="GO" id="GO:0003676">
    <property type="term" value="F:nucleic acid binding"/>
    <property type="evidence" value="ECO:0007669"/>
    <property type="project" value="InterPro"/>
</dbReference>
<keyword evidence="1" id="KW-0479">Metal-binding</keyword>
<name>A0A2N9EFT0_FAGSY</name>
<feature type="region of interest" description="Disordered" evidence="2">
    <location>
        <begin position="342"/>
        <end position="383"/>
    </location>
</feature>
<dbReference type="PROSITE" id="PS50994">
    <property type="entry name" value="INTEGRASE"/>
    <property type="match status" value="1"/>
</dbReference>
<dbReference type="Gene3D" id="3.30.420.10">
    <property type="entry name" value="Ribonuclease H-like superfamily/Ribonuclease H"/>
    <property type="match status" value="1"/>
</dbReference>
<reference evidence="5" key="1">
    <citation type="submission" date="2018-02" db="EMBL/GenBank/DDBJ databases">
        <authorList>
            <person name="Cohen D.B."/>
            <person name="Kent A.D."/>
        </authorList>
    </citation>
    <scope>NUCLEOTIDE SEQUENCE</scope>
</reference>
<dbReference type="Pfam" id="PF07727">
    <property type="entry name" value="RVT_2"/>
    <property type="match status" value="2"/>
</dbReference>
<accession>A0A2N9EFT0</accession>
<feature type="compositionally biased region" description="Polar residues" evidence="2">
    <location>
        <begin position="362"/>
        <end position="383"/>
    </location>
</feature>
<dbReference type="InterPro" id="IPR012337">
    <property type="entry name" value="RNaseH-like_sf"/>
</dbReference>
<evidence type="ECO:0000259" key="4">
    <source>
        <dbReference type="PROSITE" id="PS50994"/>
    </source>
</evidence>
<dbReference type="SUPFAM" id="SSF53098">
    <property type="entry name" value="Ribonuclease H-like"/>
    <property type="match status" value="1"/>
</dbReference>
<evidence type="ECO:0000256" key="1">
    <source>
        <dbReference type="PROSITE-ProRule" id="PRU00047"/>
    </source>
</evidence>
<dbReference type="GO" id="GO:0015074">
    <property type="term" value="P:DNA integration"/>
    <property type="evidence" value="ECO:0007669"/>
    <property type="project" value="InterPro"/>
</dbReference>
<feature type="region of interest" description="Disordered" evidence="2">
    <location>
        <begin position="214"/>
        <end position="290"/>
    </location>
</feature>
<dbReference type="Pfam" id="PF00665">
    <property type="entry name" value="rve"/>
    <property type="match status" value="1"/>
</dbReference>
<dbReference type="Pfam" id="PF25597">
    <property type="entry name" value="SH3_retrovirus"/>
    <property type="match status" value="1"/>
</dbReference>
<feature type="compositionally biased region" description="Low complexity" evidence="2">
    <location>
        <begin position="801"/>
        <end position="813"/>
    </location>
</feature>
<feature type="domain" description="Integrase catalytic" evidence="4">
    <location>
        <begin position="526"/>
        <end position="692"/>
    </location>
</feature>
<keyword evidence="1" id="KW-0862">Zinc</keyword>
<feature type="compositionally biased region" description="Gly residues" evidence="2">
    <location>
        <begin position="261"/>
        <end position="272"/>
    </location>
</feature>